<accession>A0ACC3SJW8</accession>
<organism evidence="1 2">
    <name type="scientific">Zalaria obscura</name>
    <dbReference type="NCBI Taxonomy" id="2024903"/>
    <lineage>
        <taxon>Eukaryota</taxon>
        <taxon>Fungi</taxon>
        <taxon>Dikarya</taxon>
        <taxon>Ascomycota</taxon>
        <taxon>Pezizomycotina</taxon>
        <taxon>Dothideomycetes</taxon>
        <taxon>Dothideomycetidae</taxon>
        <taxon>Dothideales</taxon>
        <taxon>Zalariaceae</taxon>
        <taxon>Zalaria</taxon>
    </lineage>
</organism>
<comment type="caution">
    <text evidence="1">The sequence shown here is derived from an EMBL/GenBank/DDBJ whole genome shotgun (WGS) entry which is preliminary data.</text>
</comment>
<reference evidence="1" key="1">
    <citation type="submission" date="2024-02" db="EMBL/GenBank/DDBJ databases">
        <title>Metagenome Assembled Genome of Zalaria obscura JY119.</title>
        <authorList>
            <person name="Vighnesh L."/>
            <person name="Jagadeeshwari U."/>
            <person name="Venkata Ramana C."/>
            <person name="Sasikala C."/>
        </authorList>
    </citation>
    <scope>NUCLEOTIDE SEQUENCE</scope>
    <source>
        <strain evidence="1">JY119</strain>
    </source>
</reference>
<evidence type="ECO:0000313" key="1">
    <source>
        <dbReference type="EMBL" id="KAK8217237.1"/>
    </source>
</evidence>
<sequence length="200" mass="22294">MSVLCGVCNTQPPKYKCPACELRYCSLVCYKTHKAEHTQQPLPQIEPSKELQAQSVQDAEPKAAEPKATEQGFTVAKSKSKRPNFEGLESDPDLLRLLQKYSSLRIQLQSVYGLTLEPHPDEMRQQGGFRGGRGGFRGRGRGRGSFMNQQGSHGKWSQAKGDKEAESLLKSQREGDNSEGVEEFVQLIKMKYGSAEDQET</sequence>
<evidence type="ECO:0000313" key="2">
    <source>
        <dbReference type="Proteomes" id="UP001320706"/>
    </source>
</evidence>
<dbReference type="EMBL" id="JAMKPW020000006">
    <property type="protein sequence ID" value="KAK8217237.1"/>
    <property type="molecule type" value="Genomic_DNA"/>
</dbReference>
<protein>
    <submittedName>
        <fullName evidence="1">Uncharacterized protein</fullName>
    </submittedName>
</protein>
<keyword evidence="2" id="KW-1185">Reference proteome</keyword>
<gene>
    <name evidence="1" type="ORF">M8818_001490</name>
</gene>
<dbReference type="Proteomes" id="UP001320706">
    <property type="component" value="Unassembled WGS sequence"/>
</dbReference>
<proteinExistence type="predicted"/>
<name>A0ACC3SJW8_9PEZI</name>